<dbReference type="AlphaFoldDB" id="A0A367YBU8"/>
<evidence type="ECO:0000256" key="9">
    <source>
        <dbReference type="SAM" id="MobiDB-lite"/>
    </source>
</evidence>
<feature type="transmembrane region" description="Helical" evidence="10">
    <location>
        <begin position="21"/>
        <end position="37"/>
    </location>
</feature>
<sequence length="123" mass="14380">MGFIRTFITKVTRTQLETAKFGFYLLSPIMVMYYVGLDTDKKFNLPGFWPDPSTLNQIPKEPHEIQAEIARIRRARLEKRKRLEEKARELGITEDDDDENDNQVPENQESLEDGVVRETTHLV</sequence>
<proteinExistence type="inferred from homology"/>
<evidence type="ECO:0000256" key="1">
    <source>
        <dbReference type="ARBA" id="ARBA00004167"/>
    </source>
</evidence>
<keyword evidence="5 10" id="KW-1133">Transmembrane helix</keyword>
<dbReference type="GO" id="GO:0005743">
    <property type="term" value="C:mitochondrial inner membrane"/>
    <property type="evidence" value="ECO:0007669"/>
    <property type="project" value="TreeGrafter"/>
</dbReference>
<dbReference type="OrthoDB" id="18175at2759"/>
<dbReference type="PANTHER" id="PTHR33968">
    <property type="entry name" value="PROTEIN PET100 HOMOLOG, MITOCHONDRIAL"/>
    <property type="match status" value="1"/>
</dbReference>
<comment type="similarity">
    <text evidence="8">Belongs to the PET100 family.</text>
</comment>
<dbReference type="GO" id="GO:0033617">
    <property type="term" value="P:mitochondrial respiratory chain complex IV assembly"/>
    <property type="evidence" value="ECO:0007669"/>
    <property type="project" value="InterPro"/>
</dbReference>
<name>A0A367YBU8_9ASCO</name>
<feature type="region of interest" description="Disordered" evidence="9">
    <location>
        <begin position="86"/>
        <end position="123"/>
    </location>
</feature>
<keyword evidence="3 10" id="KW-0812">Transmembrane</keyword>
<evidence type="ECO:0000313" key="11">
    <source>
        <dbReference type="EMBL" id="RCK63130.1"/>
    </source>
</evidence>
<organism evidence="11 12">
    <name type="scientific">Candida viswanathii</name>
    <dbReference type="NCBI Taxonomy" id="5486"/>
    <lineage>
        <taxon>Eukaryota</taxon>
        <taxon>Fungi</taxon>
        <taxon>Dikarya</taxon>
        <taxon>Ascomycota</taxon>
        <taxon>Saccharomycotina</taxon>
        <taxon>Pichiomycetes</taxon>
        <taxon>Debaryomycetaceae</taxon>
        <taxon>Candida/Lodderomyces clade</taxon>
        <taxon>Candida</taxon>
    </lineage>
</organism>
<keyword evidence="4" id="KW-0809">Transit peptide</keyword>
<reference evidence="11 12" key="1">
    <citation type="submission" date="2018-06" db="EMBL/GenBank/DDBJ databases">
        <title>Whole genome sequencing of Candida tropicalis (genome annotated by CSBL at Korea University).</title>
        <authorList>
            <person name="Ahn J."/>
        </authorList>
    </citation>
    <scope>NUCLEOTIDE SEQUENCE [LARGE SCALE GENOMIC DNA]</scope>
    <source>
        <strain evidence="11 12">ATCC 20962</strain>
    </source>
</reference>
<evidence type="ECO:0000313" key="12">
    <source>
        <dbReference type="Proteomes" id="UP000253472"/>
    </source>
</evidence>
<evidence type="ECO:0000256" key="4">
    <source>
        <dbReference type="ARBA" id="ARBA00022946"/>
    </source>
</evidence>
<evidence type="ECO:0000256" key="2">
    <source>
        <dbReference type="ARBA" id="ARBA00004325"/>
    </source>
</evidence>
<feature type="compositionally biased region" description="Acidic residues" evidence="9">
    <location>
        <begin position="92"/>
        <end position="101"/>
    </location>
</feature>
<evidence type="ECO:0000256" key="3">
    <source>
        <dbReference type="ARBA" id="ARBA00022692"/>
    </source>
</evidence>
<dbReference type="PANTHER" id="PTHR33968:SF1">
    <property type="entry name" value="PROTEIN PET100 HOMOLOG, MITOCHONDRIAL"/>
    <property type="match status" value="1"/>
</dbReference>
<keyword evidence="12" id="KW-1185">Reference proteome</keyword>
<feature type="compositionally biased region" description="Basic and acidic residues" evidence="9">
    <location>
        <begin position="114"/>
        <end position="123"/>
    </location>
</feature>
<dbReference type="InterPro" id="IPR018625">
    <property type="entry name" value="Pet100"/>
</dbReference>
<comment type="caution">
    <text evidence="11">The sequence shown here is derived from an EMBL/GenBank/DDBJ whole genome shotgun (WGS) entry which is preliminary data.</text>
</comment>
<gene>
    <name evidence="11" type="ORF">Cantr_09925</name>
</gene>
<dbReference type="EMBL" id="QLNQ01000024">
    <property type="protein sequence ID" value="RCK63130.1"/>
    <property type="molecule type" value="Genomic_DNA"/>
</dbReference>
<comment type="subcellular location">
    <subcellularLocation>
        <location evidence="1">Membrane</location>
        <topology evidence="1">Single-pass membrane protein</topology>
    </subcellularLocation>
    <subcellularLocation>
        <location evidence="2">Mitochondrion membrane</location>
    </subcellularLocation>
</comment>
<evidence type="ECO:0000256" key="7">
    <source>
        <dbReference type="ARBA" id="ARBA00023136"/>
    </source>
</evidence>
<keyword evidence="7 10" id="KW-0472">Membrane</keyword>
<protein>
    <recommendedName>
        <fullName evidence="13">Protein PET100, mitochondrial</fullName>
    </recommendedName>
</protein>
<accession>A0A367YBU8</accession>
<evidence type="ECO:0000256" key="5">
    <source>
        <dbReference type="ARBA" id="ARBA00022989"/>
    </source>
</evidence>
<evidence type="ECO:0000256" key="10">
    <source>
        <dbReference type="SAM" id="Phobius"/>
    </source>
</evidence>
<evidence type="ECO:0000256" key="8">
    <source>
        <dbReference type="ARBA" id="ARBA00038077"/>
    </source>
</evidence>
<dbReference type="GO" id="GO:0051082">
    <property type="term" value="F:unfolded protein binding"/>
    <property type="evidence" value="ECO:0007669"/>
    <property type="project" value="TreeGrafter"/>
</dbReference>
<evidence type="ECO:0008006" key="13">
    <source>
        <dbReference type="Google" id="ProtNLM"/>
    </source>
</evidence>
<dbReference type="Pfam" id="PF09803">
    <property type="entry name" value="Pet100"/>
    <property type="match status" value="1"/>
</dbReference>
<evidence type="ECO:0000256" key="6">
    <source>
        <dbReference type="ARBA" id="ARBA00023128"/>
    </source>
</evidence>
<dbReference type="Proteomes" id="UP000253472">
    <property type="component" value="Unassembled WGS sequence"/>
</dbReference>
<keyword evidence="6" id="KW-0496">Mitochondrion</keyword>